<protein>
    <submittedName>
        <fullName evidence="1">Uncharacterized protein</fullName>
    </submittedName>
</protein>
<reference evidence="1" key="1">
    <citation type="submission" date="2019-10" db="EMBL/GenBank/DDBJ databases">
        <authorList>
            <consortium name="DOE Joint Genome Institute"/>
            <person name="Kuo A."/>
            <person name="Miyauchi S."/>
            <person name="Kiss E."/>
            <person name="Drula E."/>
            <person name="Kohler A."/>
            <person name="Sanchez-Garcia M."/>
            <person name="Andreopoulos B."/>
            <person name="Barry K.W."/>
            <person name="Bonito G."/>
            <person name="Buee M."/>
            <person name="Carver A."/>
            <person name="Chen C."/>
            <person name="Cichocki N."/>
            <person name="Clum A."/>
            <person name="Culley D."/>
            <person name="Crous P.W."/>
            <person name="Fauchery L."/>
            <person name="Girlanda M."/>
            <person name="Hayes R."/>
            <person name="Keri Z."/>
            <person name="Labutti K."/>
            <person name="Lipzen A."/>
            <person name="Lombard V."/>
            <person name="Magnuson J."/>
            <person name="Maillard F."/>
            <person name="Morin E."/>
            <person name="Murat C."/>
            <person name="Nolan M."/>
            <person name="Ohm R."/>
            <person name="Pangilinan J."/>
            <person name="Pereira M."/>
            <person name="Perotto S."/>
            <person name="Peter M."/>
            <person name="Riley R."/>
            <person name="Sitrit Y."/>
            <person name="Stielow B."/>
            <person name="Szollosi G."/>
            <person name="Zifcakova L."/>
            <person name="Stursova M."/>
            <person name="Spatafora J.W."/>
            <person name="Tedersoo L."/>
            <person name="Vaario L.-M."/>
            <person name="Yamada A."/>
            <person name="Yan M."/>
            <person name="Wang P."/>
            <person name="Xu J."/>
            <person name="Bruns T."/>
            <person name="Baldrian P."/>
            <person name="Vilgalys R."/>
            <person name="Henrissat B."/>
            <person name="Grigoriev I.V."/>
            <person name="Hibbett D."/>
            <person name="Nagy L.G."/>
            <person name="Martin F.M."/>
        </authorList>
    </citation>
    <scope>NUCLEOTIDE SEQUENCE</scope>
    <source>
        <strain evidence="1">P2</strain>
    </source>
</reference>
<name>A0ACB6ZX20_THEGA</name>
<evidence type="ECO:0000313" key="1">
    <source>
        <dbReference type="EMBL" id="KAF9654028.1"/>
    </source>
</evidence>
<proteinExistence type="predicted"/>
<reference evidence="1" key="2">
    <citation type="journal article" date="2020" name="Nat. Commun.">
        <title>Large-scale genome sequencing of mycorrhizal fungi provides insights into the early evolution of symbiotic traits.</title>
        <authorList>
            <person name="Miyauchi S."/>
            <person name="Kiss E."/>
            <person name="Kuo A."/>
            <person name="Drula E."/>
            <person name="Kohler A."/>
            <person name="Sanchez-Garcia M."/>
            <person name="Morin E."/>
            <person name="Andreopoulos B."/>
            <person name="Barry K.W."/>
            <person name="Bonito G."/>
            <person name="Buee M."/>
            <person name="Carver A."/>
            <person name="Chen C."/>
            <person name="Cichocki N."/>
            <person name="Clum A."/>
            <person name="Culley D."/>
            <person name="Crous P.W."/>
            <person name="Fauchery L."/>
            <person name="Girlanda M."/>
            <person name="Hayes R.D."/>
            <person name="Keri Z."/>
            <person name="LaButti K."/>
            <person name="Lipzen A."/>
            <person name="Lombard V."/>
            <person name="Magnuson J."/>
            <person name="Maillard F."/>
            <person name="Murat C."/>
            <person name="Nolan M."/>
            <person name="Ohm R.A."/>
            <person name="Pangilinan J."/>
            <person name="Pereira M.F."/>
            <person name="Perotto S."/>
            <person name="Peter M."/>
            <person name="Pfister S."/>
            <person name="Riley R."/>
            <person name="Sitrit Y."/>
            <person name="Stielow J.B."/>
            <person name="Szollosi G."/>
            <person name="Zifcakova L."/>
            <person name="Stursova M."/>
            <person name="Spatafora J.W."/>
            <person name="Tedersoo L."/>
            <person name="Vaario L.M."/>
            <person name="Yamada A."/>
            <person name="Yan M."/>
            <person name="Wang P."/>
            <person name="Xu J."/>
            <person name="Bruns T."/>
            <person name="Baldrian P."/>
            <person name="Vilgalys R."/>
            <person name="Dunand C."/>
            <person name="Henrissat B."/>
            <person name="Grigoriev I.V."/>
            <person name="Hibbett D."/>
            <person name="Nagy L.G."/>
            <person name="Martin F.M."/>
        </authorList>
    </citation>
    <scope>NUCLEOTIDE SEQUENCE</scope>
    <source>
        <strain evidence="1">P2</strain>
    </source>
</reference>
<organism evidence="1 2">
    <name type="scientific">Thelephora ganbajun</name>
    <name type="common">Ganba fungus</name>
    <dbReference type="NCBI Taxonomy" id="370292"/>
    <lineage>
        <taxon>Eukaryota</taxon>
        <taxon>Fungi</taxon>
        <taxon>Dikarya</taxon>
        <taxon>Basidiomycota</taxon>
        <taxon>Agaricomycotina</taxon>
        <taxon>Agaricomycetes</taxon>
        <taxon>Thelephorales</taxon>
        <taxon>Thelephoraceae</taxon>
        <taxon>Thelephora</taxon>
    </lineage>
</organism>
<evidence type="ECO:0000313" key="2">
    <source>
        <dbReference type="Proteomes" id="UP000886501"/>
    </source>
</evidence>
<gene>
    <name evidence="1" type="ORF">BDM02DRAFT_1155351</name>
</gene>
<comment type="caution">
    <text evidence="1">The sequence shown here is derived from an EMBL/GenBank/DDBJ whole genome shotgun (WGS) entry which is preliminary data.</text>
</comment>
<dbReference type="EMBL" id="MU117962">
    <property type="protein sequence ID" value="KAF9654028.1"/>
    <property type="molecule type" value="Genomic_DNA"/>
</dbReference>
<sequence>MPAATKATGTKRKARITDGLCGGRVRGRIGRCVKGDLVFQRHPRTPHFICEIQERRLRPSASTSGGQDHQQTICRLIRGRNAMEDLRALLMVLASTSDRGLDKRFSIPVSP</sequence>
<accession>A0ACB6ZX20</accession>
<dbReference type="Proteomes" id="UP000886501">
    <property type="component" value="Unassembled WGS sequence"/>
</dbReference>
<keyword evidence="2" id="KW-1185">Reference proteome</keyword>